<proteinExistence type="predicted"/>
<protein>
    <submittedName>
        <fullName evidence="2">Uncharacterized protein</fullName>
    </submittedName>
</protein>
<feature type="region of interest" description="Disordered" evidence="1">
    <location>
        <begin position="65"/>
        <end position="84"/>
    </location>
</feature>
<reference evidence="2 3" key="1">
    <citation type="journal article" date="2021" name="Elife">
        <title>Chloroplast acquisition without the gene transfer in kleptoplastic sea slugs, Plakobranchus ocellatus.</title>
        <authorList>
            <person name="Maeda T."/>
            <person name="Takahashi S."/>
            <person name="Yoshida T."/>
            <person name="Shimamura S."/>
            <person name="Takaki Y."/>
            <person name="Nagai Y."/>
            <person name="Toyoda A."/>
            <person name="Suzuki Y."/>
            <person name="Arimoto A."/>
            <person name="Ishii H."/>
            <person name="Satoh N."/>
            <person name="Nishiyama T."/>
            <person name="Hasebe M."/>
            <person name="Maruyama T."/>
            <person name="Minagawa J."/>
            <person name="Obokata J."/>
            <person name="Shigenobu S."/>
        </authorList>
    </citation>
    <scope>NUCLEOTIDE SEQUENCE [LARGE SCALE GENOMIC DNA]</scope>
</reference>
<keyword evidence="3" id="KW-1185">Reference proteome</keyword>
<sequence>MASFFGTTTFDFQEIASSHNSLSEQQNNVRSAPLRGLRVLETRLVNVTLKAKNVTWDPPHLFTSHEQLEESSKESNSSSRNMKETAEVTITQGLCKGLSSAVKLPFPESDRPEKKFEIDPAKQHQTKEFETPVTVSSVGKGARRGMDAVLERHSYNGSFECRVYPGGKIIKDIGQERIGDVKTQTIIGDLKGNNHPSVKNFCEDGDGNFYFMMSGTVEFKLDRELSHNYK</sequence>
<organism evidence="2 3">
    <name type="scientific">Plakobranchus ocellatus</name>
    <dbReference type="NCBI Taxonomy" id="259542"/>
    <lineage>
        <taxon>Eukaryota</taxon>
        <taxon>Metazoa</taxon>
        <taxon>Spiralia</taxon>
        <taxon>Lophotrochozoa</taxon>
        <taxon>Mollusca</taxon>
        <taxon>Gastropoda</taxon>
        <taxon>Heterobranchia</taxon>
        <taxon>Euthyneura</taxon>
        <taxon>Panpulmonata</taxon>
        <taxon>Sacoglossa</taxon>
        <taxon>Placobranchoidea</taxon>
        <taxon>Plakobranchidae</taxon>
        <taxon>Plakobranchus</taxon>
    </lineage>
</organism>
<dbReference type="AlphaFoldDB" id="A0AAV3YNW8"/>
<evidence type="ECO:0000313" key="3">
    <source>
        <dbReference type="Proteomes" id="UP000735302"/>
    </source>
</evidence>
<dbReference type="EMBL" id="BLXT01001274">
    <property type="protein sequence ID" value="GFN83962.1"/>
    <property type="molecule type" value="Genomic_DNA"/>
</dbReference>
<evidence type="ECO:0000313" key="2">
    <source>
        <dbReference type="EMBL" id="GFN83962.1"/>
    </source>
</evidence>
<accession>A0AAV3YNW8</accession>
<name>A0AAV3YNW8_9GAST</name>
<comment type="caution">
    <text evidence="2">The sequence shown here is derived from an EMBL/GenBank/DDBJ whole genome shotgun (WGS) entry which is preliminary data.</text>
</comment>
<gene>
    <name evidence="2" type="ORF">PoB_001046800</name>
</gene>
<evidence type="ECO:0000256" key="1">
    <source>
        <dbReference type="SAM" id="MobiDB-lite"/>
    </source>
</evidence>
<dbReference type="Proteomes" id="UP000735302">
    <property type="component" value="Unassembled WGS sequence"/>
</dbReference>